<dbReference type="InterPro" id="IPR001881">
    <property type="entry name" value="EGF-like_Ca-bd_dom"/>
</dbReference>
<dbReference type="OrthoDB" id="6516201at2759"/>
<keyword evidence="5" id="KW-1133">Transmembrane helix</keyword>
<gene>
    <name evidence="7" type="ORF">OFUS_LOCUS18281</name>
</gene>
<dbReference type="PROSITE" id="PS01187">
    <property type="entry name" value="EGF_CA"/>
    <property type="match status" value="1"/>
</dbReference>
<evidence type="ECO:0000256" key="1">
    <source>
        <dbReference type="ARBA" id="ARBA00022536"/>
    </source>
</evidence>
<feature type="domain" description="EGF-like" evidence="6">
    <location>
        <begin position="569"/>
        <end position="619"/>
    </location>
</feature>
<keyword evidence="1 3" id="KW-0245">EGF-like domain</keyword>
<organism evidence="7 8">
    <name type="scientific">Owenia fusiformis</name>
    <name type="common">Polychaete worm</name>
    <dbReference type="NCBI Taxonomy" id="6347"/>
    <lineage>
        <taxon>Eukaryota</taxon>
        <taxon>Metazoa</taxon>
        <taxon>Spiralia</taxon>
        <taxon>Lophotrochozoa</taxon>
        <taxon>Annelida</taxon>
        <taxon>Polychaeta</taxon>
        <taxon>Sedentaria</taxon>
        <taxon>Canalipalpata</taxon>
        <taxon>Sabellida</taxon>
        <taxon>Oweniida</taxon>
        <taxon>Oweniidae</taxon>
        <taxon>Owenia</taxon>
    </lineage>
</organism>
<sequence>MDVNSDMSPLAVAFDQSIYPEDITTPIKILGGAEYTPWHGLSFTCFSVEDTCNRLTINGLREDSPFKAVKGIYVKSGEHHNRPYYKNVADSRCILMFTFTPSRNAIWGFMFNGQSAGHVLDFVPDPIDIRFQWSGFGGFQDITIACLDEPEVATMTGAAYAFSATDAIIRQSFVSADEPDNAKEVATSMSDVRARNADITEPDVTTEVAVPNGPHVKAKTADITESDFTTEAAVPNDPHVKAITTDVTESGATTEAGVPNEPYVKAKNADITEPDFTTEGTIAIEPHIKTKTAIITEPAVTTEAVVPNEPRVKAKTDDITEPGVTTEGAVTIETDVTLEAVLNNEPHVTLIEAVPIEPKITTEAVVHNGLTIEAATPNDLNVKTQTASTTEPEAATGNAMTYEPDVTIPVNIESNSEPQGARNTTSRVSPDEINQSTGCTSKCGRGMVENLQGECIVGTTFQLGITFDLPWSDGLLMTNSPMYTQMESDILCSIRRGFSPQLTVASNLTNFTPGSIVANLTVTVAPGNESMVDYNVTLEDILRAFNVRRASGGKENLPYTPDCITSANDYNECTDQEDLVMRCDAAARCINTIGSFECVCPVGTIDVSPYPRFPGRKCSYRDTDHDVLTIVSITCLVGLTIVCIIACSCWIYLKRKQMRVVSERKFIEYFNKDETRRMPMSRPPLAYNNINGMGDSGSQSRRHAGVYGNRE</sequence>
<dbReference type="AlphaFoldDB" id="A0A8S4PJ69"/>
<proteinExistence type="predicted"/>
<feature type="region of interest" description="Disordered" evidence="4">
    <location>
        <begin position="691"/>
        <end position="711"/>
    </location>
</feature>
<feature type="transmembrane region" description="Helical" evidence="5">
    <location>
        <begin position="627"/>
        <end position="653"/>
    </location>
</feature>
<dbReference type="SMART" id="SM00179">
    <property type="entry name" value="EGF_CA"/>
    <property type="match status" value="1"/>
</dbReference>
<evidence type="ECO:0000259" key="6">
    <source>
        <dbReference type="PROSITE" id="PS50026"/>
    </source>
</evidence>
<dbReference type="InterPro" id="IPR018097">
    <property type="entry name" value="EGF_Ca-bd_CS"/>
</dbReference>
<evidence type="ECO:0000256" key="4">
    <source>
        <dbReference type="SAM" id="MobiDB-lite"/>
    </source>
</evidence>
<dbReference type="PROSITE" id="PS50026">
    <property type="entry name" value="EGF_3"/>
    <property type="match status" value="1"/>
</dbReference>
<dbReference type="SUPFAM" id="SSF57196">
    <property type="entry name" value="EGF/Laminin"/>
    <property type="match status" value="1"/>
</dbReference>
<evidence type="ECO:0000256" key="5">
    <source>
        <dbReference type="SAM" id="Phobius"/>
    </source>
</evidence>
<dbReference type="Pfam" id="PF07645">
    <property type="entry name" value="EGF_CA"/>
    <property type="match status" value="1"/>
</dbReference>
<dbReference type="EMBL" id="CAIIXF020000009">
    <property type="protein sequence ID" value="CAH1793433.1"/>
    <property type="molecule type" value="Genomic_DNA"/>
</dbReference>
<dbReference type="InterPro" id="IPR000152">
    <property type="entry name" value="EGF-type_Asp/Asn_hydroxyl_site"/>
</dbReference>
<dbReference type="InterPro" id="IPR049883">
    <property type="entry name" value="NOTCH1_EGF-like"/>
</dbReference>
<feature type="region of interest" description="Disordered" evidence="4">
    <location>
        <begin position="412"/>
        <end position="435"/>
    </location>
</feature>
<keyword evidence="5" id="KW-0472">Membrane</keyword>
<accession>A0A8S4PJ69</accession>
<comment type="caution">
    <text evidence="3">Lacks conserved residue(s) required for the propagation of feature annotation.</text>
</comment>
<dbReference type="Gene3D" id="2.10.25.10">
    <property type="entry name" value="Laminin"/>
    <property type="match status" value="1"/>
</dbReference>
<evidence type="ECO:0000313" key="7">
    <source>
        <dbReference type="EMBL" id="CAH1793433.1"/>
    </source>
</evidence>
<evidence type="ECO:0000313" key="8">
    <source>
        <dbReference type="Proteomes" id="UP000749559"/>
    </source>
</evidence>
<protein>
    <recommendedName>
        <fullName evidence="6">EGF-like domain-containing protein</fullName>
    </recommendedName>
</protein>
<reference evidence="7" key="1">
    <citation type="submission" date="2022-03" db="EMBL/GenBank/DDBJ databases">
        <authorList>
            <person name="Martin C."/>
        </authorList>
    </citation>
    <scope>NUCLEOTIDE SEQUENCE</scope>
</reference>
<dbReference type="CDD" id="cd00054">
    <property type="entry name" value="EGF_CA"/>
    <property type="match status" value="1"/>
</dbReference>
<keyword evidence="8" id="KW-1185">Reference proteome</keyword>
<evidence type="ECO:0000256" key="2">
    <source>
        <dbReference type="ARBA" id="ARBA00023157"/>
    </source>
</evidence>
<dbReference type="Proteomes" id="UP000749559">
    <property type="component" value="Unassembled WGS sequence"/>
</dbReference>
<comment type="caution">
    <text evidence="7">The sequence shown here is derived from an EMBL/GenBank/DDBJ whole genome shotgun (WGS) entry which is preliminary data.</text>
</comment>
<evidence type="ECO:0000256" key="3">
    <source>
        <dbReference type="PROSITE-ProRule" id="PRU00076"/>
    </source>
</evidence>
<keyword evidence="5" id="KW-0812">Transmembrane</keyword>
<dbReference type="InterPro" id="IPR000742">
    <property type="entry name" value="EGF"/>
</dbReference>
<dbReference type="GO" id="GO:0005509">
    <property type="term" value="F:calcium ion binding"/>
    <property type="evidence" value="ECO:0007669"/>
    <property type="project" value="InterPro"/>
</dbReference>
<keyword evidence="2" id="KW-1015">Disulfide bond</keyword>
<dbReference type="PROSITE" id="PS00010">
    <property type="entry name" value="ASX_HYDROXYL"/>
    <property type="match status" value="1"/>
</dbReference>
<name>A0A8S4PJ69_OWEFU</name>